<dbReference type="GO" id="GO:0006438">
    <property type="term" value="P:valyl-tRNA aminoacylation"/>
    <property type="evidence" value="ECO:0007669"/>
    <property type="project" value="InterPro"/>
</dbReference>
<dbReference type="InterPro" id="IPR002300">
    <property type="entry name" value="aa-tRNA-synth_Ia"/>
</dbReference>
<dbReference type="Proteomes" id="UP000324800">
    <property type="component" value="Unassembled WGS sequence"/>
</dbReference>
<evidence type="ECO:0000256" key="2">
    <source>
        <dbReference type="ARBA" id="ARBA00013169"/>
    </source>
</evidence>
<comment type="similarity">
    <text evidence="1 10">Belongs to the class-I aminoacyl-tRNA synthetase family.</text>
</comment>
<feature type="compositionally biased region" description="Basic and acidic residues" evidence="12">
    <location>
        <begin position="593"/>
        <end position="608"/>
    </location>
</feature>
<keyword evidence="11" id="KW-0175">Coiled coil</keyword>
<sequence>MINRFQAGPASCYTPPHAQKKDCSGDLVKEHNPAEVEKDWYAWWESRQFFTPLGDGSKPPFVIATPPPNVTGSLHIGHALGVTIQDILCRWRRLTGYDVLWLPGTDHAGIATQNVVERNLKQTEGKKRQDYPREEFIKLIWDWVDKKGGEICRQMREMGSSYDWSREVFTLDEYRYRAVIEAFVRLYNKGLIFRGYKLINWCPTLQSVISDIEVDYKDLTPNELRKVPGYSDFVRLGYFTVFSYVLVGADPATDRSDERIYMATTRLETMLGDTAVAVNPNDPAYEPFFEDKEIEEEKEDGSKVKKIVRVGKKLWHPFRKEPIPIIKDEYVDPNYGTGAVKITPAHDPNDLAVGLRHNLRFINILNDDGTITNEVGGELFGGLPRYDAREKLKVELRKIGSIRDITPVSDEDKLPLNTINKEDDDKTKKDVIPRSSLALLRKRLQNSGLINLASLQGEKVIEQKKGQKGKEKEQQNEEKEKEKEDEKGDSSAAKKKKKFQAQAKEQGAAQQKKLESEQVDKDKQQTDQNISSIPSISEEDQLKLDSTTFSSDFGHQMSIAVCSRSGDIVEPMLKYQWFVNCSNEDGLAQGAKDAVRPVREKEKEKDKINTNTEQQQSSSTPIPPPSRKLRQTDGTILISPSQYKQTWDMWFDNMRDWCISRQLWWGHRIPAYRAYIVDDGDEQANKKDGSVDEIDEKQILGDPKLLTKEENSTKWFVSTSIKDALIKASQELKQPINKIRLVQDEDVLDTWFSSGLFPFSILNWPGEIKGHKEPQPGSDFIHFYPTSVMETGNDILFFWVARMVMMSLQLTSQIPFKYIYLHSLIRDKSGRKMSKSLGNIIDPRDVIEGITLQKLIERASTAIVSDQEKKVAIKAVEKDYPHGIEQMGVDALRLGLAFYLRQDSDINLNLDVIRSQSQFCNKIWQMTRFALLNLNNASSPNEFKPLRKEIIYSANQYEDINKEKEDVEVKDTNKERIDEQNKEIEKFNKIITFPLERWMLSRVHYAVTKATKAMNVYAMSEALDIIKALLYDEFCDRYLESAKLVLVAEDKKIKKDKSEKKEELQLEDNEPNEAQQVRQVLYEVIDAGLRLLHPFIPFVTEELWQHIPRREGDAESICVSSYPHPNTYYPFITQNVTVKIQTEEKEKEKESEQTIQSSSSQSLSIIPISKEFNFSKLNLAINFIFEAIDEVRSLRSSFFIKPSYKVQIFLSPVLKDEKQENEQIKEQEKEQKEEKTIEEEKFNQFTGIADLFISSPELIQVVAQRFMIKLANAKSVTIVSPTSQTSFSETIENQCASALVCNGQGRVLIRISKGSTSANFQDEGIKIVKQIEIQKIQVEKQAITITKGKETGKIPEDKLQEMEQTQETKIKKIDELKKLRLQFERLALNTEEEDGTESDEEEDGEEDNEERKKIKEEKKKLIKEKQLKKKQEKEERKEREAKEREELEKKKAEKKALKDKKDKEKKDKKGNTQQNEEGKEKGNDNQQ</sequence>
<dbReference type="GO" id="GO:0005829">
    <property type="term" value="C:cytosol"/>
    <property type="evidence" value="ECO:0007669"/>
    <property type="project" value="TreeGrafter"/>
</dbReference>
<comment type="catalytic activity">
    <reaction evidence="9">
        <text>tRNA(Val) + L-valine + ATP = L-valyl-tRNA(Val) + AMP + diphosphate</text>
        <dbReference type="Rhea" id="RHEA:10704"/>
        <dbReference type="Rhea" id="RHEA-COMP:9672"/>
        <dbReference type="Rhea" id="RHEA-COMP:9708"/>
        <dbReference type="ChEBI" id="CHEBI:30616"/>
        <dbReference type="ChEBI" id="CHEBI:33019"/>
        <dbReference type="ChEBI" id="CHEBI:57762"/>
        <dbReference type="ChEBI" id="CHEBI:78442"/>
        <dbReference type="ChEBI" id="CHEBI:78537"/>
        <dbReference type="ChEBI" id="CHEBI:456215"/>
        <dbReference type="EC" id="6.1.1.9"/>
    </reaction>
</comment>
<dbReference type="InterPro" id="IPR033705">
    <property type="entry name" value="Anticodon_Ia_Val"/>
</dbReference>
<dbReference type="PANTHER" id="PTHR11946:SF109">
    <property type="entry name" value="VALINE--TRNA LIGASE"/>
    <property type="match status" value="1"/>
</dbReference>
<dbReference type="GO" id="GO:0002161">
    <property type="term" value="F:aminoacyl-tRNA deacylase activity"/>
    <property type="evidence" value="ECO:0007669"/>
    <property type="project" value="InterPro"/>
</dbReference>
<dbReference type="Gene3D" id="1.10.730.10">
    <property type="entry name" value="Isoleucyl-tRNA Synthetase, Domain 1"/>
    <property type="match status" value="1"/>
</dbReference>
<feature type="domain" description="Methionyl/Valyl/Leucyl/Isoleucyl-tRNA synthetase anticodon-binding" evidence="14">
    <location>
        <begin position="996"/>
        <end position="1203"/>
    </location>
</feature>
<evidence type="ECO:0000256" key="8">
    <source>
        <dbReference type="ARBA" id="ARBA00029936"/>
    </source>
</evidence>
<keyword evidence="7 10" id="KW-0030">Aminoacyl-tRNA synthetase</keyword>
<dbReference type="Gene3D" id="3.90.740.10">
    <property type="entry name" value="Valyl/Leucyl/Isoleucyl-tRNA synthetase, editing domain"/>
    <property type="match status" value="1"/>
</dbReference>
<dbReference type="Gene3D" id="3.40.50.620">
    <property type="entry name" value="HUPs"/>
    <property type="match status" value="2"/>
</dbReference>
<dbReference type="Pfam" id="PF08264">
    <property type="entry name" value="Anticodon_1"/>
    <property type="match status" value="1"/>
</dbReference>
<feature type="coiled-coil region" evidence="11">
    <location>
        <begin position="1214"/>
        <end position="1241"/>
    </location>
</feature>
<keyword evidence="5 10" id="KW-0067">ATP-binding</keyword>
<feature type="compositionally biased region" description="Polar residues" evidence="12">
    <location>
        <begin position="526"/>
        <end position="535"/>
    </location>
</feature>
<comment type="caution">
    <text evidence="15">The sequence shown here is derived from an EMBL/GenBank/DDBJ whole genome shotgun (WGS) entry which is preliminary data.</text>
</comment>
<feature type="region of interest" description="Disordered" evidence="12">
    <location>
        <begin position="463"/>
        <end position="542"/>
    </location>
</feature>
<evidence type="ECO:0000256" key="7">
    <source>
        <dbReference type="ARBA" id="ARBA00023146"/>
    </source>
</evidence>
<feature type="compositionally biased region" description="Acidic residues" evidence="12">
    <location>
        <begin position="1390"/>
        <end position="1408"/>
    </location>
</feature>
<evidence type="ECO:0000313" key="16">
    <source>
        <dbReference type="Proteomes" id="UP000324800"/>
    </source>
</evidence>
<proteinExistence type="inferred from homology"/>
<evidence type="ECO:0000256" key="3">
    <source>
        <dbReference type="ARBA" id="ARBA00022598"/>
    </source>
</evidence>
<evidence type="ECO:0000256" key="1">
    <source>
        <dbReference type="ARBA" id="ARBA00005594"/>
    </source>
</evidence>
<dbReference type="SUPFAM" id="SSF47323">
    <property type="entry name" value="Anticodon-binding domain of a subclass of class I aminoacyl-tRNA synthetases"/>
    <property type="match status" value="1"/>
</dbReference>
<dbReference type="InterPro" id="IPR014729">
    <property type="entry name" value="Rossmann-like_a/b/a_fold"/>
</dbReference>
<evidence type="ECO:0000259" key="13">
    <source>
        <dbReference type="Pfam" id="PF00133"/>
    </source>
</evidence>
<dbReference type="SUPFAM" id="SSF52374">
    <property type="entry name" value="Nucleotidylyl transferase"/>
    <property type="match status" value="1"/>
</dbReference>
<dbReference type="PRINTS" id="PR00986">
    <property type="entry name" value="TRNASYNTHVAL"/>
</dbReference>
<organism evidence="15 16">
    <name type="scientific">Streblomastix strix</name>
    <dbReference type="NCBI Taxonomy" id="222440"/>
    <lineage>
        <taxon>Eukaryota</taxon>
        <taxon>Metamonada</taxon>
        <taxon>Preaxostyla</taxon>
        <taxon>Oxymonadida</taxon>
        <taxon>Streblomastigidae</taxon>
        <taxon>Streblomastix</taxon>
    </lineage>
</organism>
<evidence type="ECO:0000256" key="6">
    <source>
        <dbReference type="ARBA" id="ARBA00022917"/>
    </source>
</evidence>
<evidence type="ECO:0000313" key="15">
    <source>
        <dbReference type="EMBL" id="KAA6396094.1"/>
    </source>
</evidence>
<feature type="compositionally biased region" description="Basic and acidic residues" evidence="12">
    <location>
        <begin position="1409"/>
        <end position="1487"/>
    </location>
</feature>
<dbReference type="SUPFAM" id="SSF50677">
    <property type="entry name" value="ValRS/IleRS/LeuRS editing domain"/>
    <property type="match status" value="1"/>
</dbReference>
<protein>
    <recommendedName>
        <fullName evidence="2">valine--tRNA ligase</fullName>
        <ecNumber evidence="2">6.1.1.9</ecNumber>
    </recommendedName>
    <alternativeName>
        <fullName evidence="8">Valyl-tRNA synthetase</fullName>
    </alternativeName>
</protein>
<feature type="domain" description="Aminoacyl-tRNA synthetase class Ia" evidence="13">
    <location>
        <begin position="40"/>
        <end position="599"/>
    </location>
</feature>
<gene>
    <name evidence="15" type="ORF">EZS28_008376</name>
</gene>
<feature type="compositionally biased region" description="Basic and acidic residues" evidence="12">
    <location>
        <begin position="512"/>
        <end position="525"/>
    </location>
</feature>
<feature type="domain" description="Aminoacyl-tRNA synthetase class Ia" evidence="13">
    <location>
        <begin position="635"/>
        <end position="908"/>
    </location>
</feature>
<evidence type="ECO:0000256" key="12">
    <source>
        <dbReference type="SAM" id="MobiDB-lite"/>
    </source>
</evidence>
<dbReference type="FunFam" id="3.40.50.620:FF:000020">
    <property type="entry name" value="Valine--tRNA ligase, mitochondrial"/>
    <property type="match status" value="1"/>
</dbReference>
<dbReference type="InterPro" id="IPR002303">
    <property type="entry name" value="Valyl-tRNA_ligase"/>
</dbReference>
<keyword evidence="3 10" id="KW-0436">Ligase</keyword>
<dbReference type="PANTHER" id="PTHR11946">
    <property type="entry name" value="VALYL-TRNA SYNTHETASES"/>
    <property type="match status" value="1"/>
</dbReference>
<dbReference type="OrthoDB" id="629407at2759"/>
<keyword evidence="6 10" id="KW-0648">Protein biosynthesis</keyword>
<dbReference type="Pfam" id="PF00133">
    <property type="entry name" value="tRNA-synt_1"/>
    <property type="match status" value="2"/>
</dbReference>
<dbReference type="GO" id="GO:0004832">
    <property type="term" value="F:valine-tRNA ligase activity"/>
    <property type="evidence" value="ECO:0007669"/>
    <property type="project" value="UniProtKB-EC"/>
</dbReference>
<name>A0A5J4WM79_9EUKA</name>
<evidence type="ECO:0000256" key="10">
    <source>
        <dbReference type="RuleBase" id="RU363035"/>
    </source>
</evidence>
<keyword evidence="4 10" id="KW-0547">Nucleotide-binding</keyword>
<feature type="region of interest" description="Disordered" evidence="12">
    <location>
        <begin position="1388"/>
        <end position="1487"/>
    </location>
</feature>
<dbReference type="InterPro" id="IPR009080">
    <property type="entry name" value="tRNAsynth_Ia_anticodon-bd"/>
</dbReference>
<feature type="compositionally biased region" description="Basic and acidic residues" evidence="12">
    <location>
        <begin position="463"/>
        <end position="489"/>
    </location>
</feature>
<evidence type="ECO:0000256" key="9">
    <source>
        <dbReference type="ARBA" id="ARBA00047552"/>
    </source>
</evidence>
<accession>A0A5J4WM79</accession>
<feature type="compositionally biased region" description="Low complexity" evidence="12">
    <location>
        <begin position="500"/>
        <end position="511"/>
    </location>
</feature>
<evidence type="ECO:0000256" key="11">
    <source>
        <dbReference type="SAM" id="Coils"/>
    </source>
</evidence>
<feature type="region of interest" description="Disordered" evidence="12">
    <location>
        <begin position="589"/>
        <end position="633"/>
    </location>
</feature>
<dbReference type="EMBL" id="SNRW01001517">
    <property type="protein sequence ID" value="KAA6396094.1"/>
    <property type="molecule type" value="Genomic_DNA"/>
</dbReference>
<evidence type="ECO:0000259" key="14">
    <source>
        <dbReference type="Pfam" id="PF08264"/>
    </source>
</evidence>
<reference evidence="15 16" key="1">
    <citation type="submission" date="2019-03" db="EMBL/GenBank/DDBJ databases">
        <title>Single cell metagenomics reveals metabolic interactions within the superorganism composed of flagellate Streblomastix strix and complex community of Bacteroidetes bacteria on its surface.</title>
        <authorList>
            <person name="Treitli S.C."/>
            <person name="Kolisko M."/>
            <person name="Husnik F."/>
            <person name="Keeling P."/>
            <person name="Hampl V."/>
        </authorList>
    </citation>
    <scope>NUCLEOTIDE SEQUENCE [LARGE SCALE GENOMIC DNA]</scope>
    <source>
        <strain evidence="15">ST1C</strain>
    </source>
</reference>
<evidence type="ECO:0000256" key="4">
    <source>
        <dbReference type="ARBA" id="ARBA00022741"/>
    </source>
</evidence>
<dbReference type="PROSITE" id="PS00178">
    <property type="entry name" value="AA_TRNA_LIGASE_I"/>
    <property type="match status" value="1"/>
</dbReference>
<dbReference type="EC" id="6.1.1.9" evidence="2"/>
<dbReference type="InterPro" id="IPR009008">
    <property type="entry name" value="Val/Leu/Ile-tRNA-synth_edit"/>
</dbReference>
<dbReference type="GO" id="GO:0005524">
    <property type="term" value="F:ATP binding"/>
    <property type="evidence" value="ECO:0007669"/>
    <property type="project" value="UniProtKB-KW"/>
</dbReference>
<dbReference type="InterPro" id="IPR001412">
    <property type="entry name" value="aa-tRNA-synth_I_CS"/>
</dbReference>
<dbReference type="InterPro" id="IPR013155">
    <property type="entry name" value="M/V/L/I-tRNA-synth_anticd-bd"/>
</dbReference>
<dbReference type="FunFam" id="3.40.50.620:FF:000457">
    <property type="entry name" value="Predicted protein"/>
    <property type="match status" value="1"/>
</dbReference>
<dbReference type="CDD" id="cd07962">
    <property type="entry name" value="Anticodon_Ia_Val"/>
    <property type="match status" value="1"/>
</dbReference>
<evidence type="ECO:0000256" key="5">
    <source>
        <dbReference type="ARBA" id="ARBA00022840"/>
    </source>
</evidence>